<dbReference type="Proteomes" id="UP000000851">
    <property type="component" value="Chromosome"/>
</dbReference>
<dbReference type="RefSeq" id="WP_012787178.1">
    <property type="nucleotide sequence ID" value="NC_013131.1"/>
</dbReference>
<proteinExistence type="predicted"/>
<accession>C7Q2Z3</accession>
<dbReference type="EMBL" id="CP001700">
    <property type="protein sequence ID" value="ACU71885.1"/>
    <property type="molecule type" value="Genomic_DNA"/>
</dbReference>
<evidence type="ECO:0000313" key="2">
    <source>
        <dbReference type="Proteomes" id="UP000000851"/>
    </source>
</evidence>
<dbReference type="InParanoid" id="C7Q2Z3"/>
<name>C7Q2Z3_CATAD</name>
<sequence length="88" mass="9812">MRDFSVYGFWPHSSERWGEVYQATSARAAEDLAQMFAAEQGAVLRVAGVFEGTVVSVDRYTLYVDPRDVRNLDAEDLEPDVPGLEIAT</sequence>
<keyword evidence="2" id="KW-1185">Reference proteome</keyword>
<dbReference type="HOGENOM" id="CLU_2463411_0_0_11"/>
<gene>
    <name evidence="1" type="ordered locus">Caci_2976</name>
</gene>
<evidence type="ECO:0000313" key="1">
    <source>
        <dbReference type="EMBL" id="ACU71885.1"/>
    </source>
</evidence>
<dbReference type="STRING" id="479433.Caci_2976"/>
<protein>
    <submittedName>
        <fullName evidence="1">Uncharacterized protein</fullName>
    </submittedName>
</protein>
<reference evidence="1 2" key="1">
    <citation type="journal article" date="2009" name="Stand. Genomic Sci.">
        <title>Complete genome sequence of Catenulispora acidiphila type strain (ID 139908).</title>
        <authorList>
            <person name="Copeland A."/>
            <person name="Lapidus A."/>
            <person name="Glavina Del Rio T."/>
            <person name="Nolan M."/>
            <person name="Lucas S."/>
            <person name="Chen F."/>
            <person name="Tice H."/>
            <person name="Cheng J.F."/>
            <person name="Bruce D."/>
            <person name="Goodwin L."/>
            <person name="Pitluck S."/>
            <person name="Mikhailova N."/>
            <person name="Pati A."/>
            <person name="Ivanova N."/>
            <person name="Mavromatis K."/>
            <person name="Chen A."/>
            <person name="Palaniappan K."/>
            <person name="Chain P."/>
            <person name="Land M."/>
            <person name="Hauser L."/>
            <person name="Chang Y.J."/>
            <person name="Jeffries C.D."/>
            <person name="Chertkov O."/>
            <person name="Brettin T."/>
            <person name="Detter J.C."/>
            <person name="Han C."/>
            <person name="Ali Z."/>
            <person name="Tindall B.J."/>
            <person name="Goker M."/>
            <person name="Bristow J."/>
            <person name="Eisen J.A."/>
            <person name="Markowitz V."/>
            <person name="Hugenholtz P."/>
            <person name="Kyrpides N.C."/>
            <person name="Klenk H.P."/>
        </authorList>
    </citation>
    <scope>NUCLEOTIDE SEQUENCE [LARGE SCALE GENOMIC DNA]</scope>
    <source>
        <strain evidence="2">DSM 44928 / JCM 14897 / NBRC 102108 / NRRL B-24433 / ID139908</strain>
    </source>
</reference>
<organism evidence="1 2">
    <name type="scientific">Catenulispora acidiphila (strain DSM 44928 / JCM 14897 / NBRC 102108 / NRRL B-24433 / ID139908)</name>
    <dbReference type="NCBI Taxonomy" id="479433"/>
    <lineage>
        <taxon>Bacteria</taxon>
        <taxon>Bacillati</taxon>
        <taxon>Actinomycetota</taxon>
        <taxon>Actinomycetes</taxon>
        <taxon>Catenulisporales</taxon>
        <taxon>Catenulisporaceae</taxon>
        <taxon>Catenulispora</taxon>
    </lineage>
</organism>
<dbReference type="AlphaFoldDB" id="C7Q2Z3"/>
<dbReference type="KEGG" id="cai:Caci_2976"/>